<dbReference type="eggNOG" id="COG1134">
    <property type="taxonomic scope" value="Bacteria"/>
</dbReference>
<reference evidence="6" key="1">
    <citation type="submission" date="2009-01" db="EMBL/GenBank/DDBJ databases">
        <title>Complete sequence of chromosome Cyanothece sp. PCC 7425.</title>
        <authorList>
            <consortium name="US DOE Joint Genome Institute"/>
            <person name="Lucas S."/>
            <person name="Copeland A."/>
            <person name="Lapidus A."/>
            <person name="Glavina del Rio T."/>
            <person name="Dalin E."/>
            <person name="Tice H."/>
            <person name="Bruce D."/>
            <person name="Goodwin L."/>
            <person name="Pitluck S."/>
            <person name="Sims D."/>
            <person name="Meineke L."/>
            <person name="Brettin T."/>
            <person name="Detter J.C."/>
            <person name="Han C."/>
            <person name="Larimer F."/>
            <person name="Land M."/>
            <person name="Hauser L."/>
            <person name="Kyrpides N."/>
            <person name="Ovchinnikova G."/>
            <person name="Liberton M."/>
            <person name="Stoeckel J."/>
            <person name="Banerjee A."/>
            <person name="Singh A."/>
            <person name="Page L."/>
            <person name="Sato H."/>
            <person name="Zhao L."/>
            <person name="Sherman L."/>
            <person name="Pakrasi H."/>
            <person name="Richardson P."/>
        </authorList>
    </citation>
    <scope>NUCLEOTIDE SEQUENCE</scope>
    <source>
        <strain evidence="6">PCC 7425</strain>
    </source>
</reference>
<dbReference type="Pfam" id="PF00005">
    <property type="entry name" value="ABC_tran"/>
    <property type="match status" value="1"/>
</dbReference>
<dbReference type="GO" id="GO:0140359">
    <property type="term" value="F:ABC-type transporter activity"/>
    <property type="evidence" value="ECO:0007669"/>
    <property type="project" value="InterPro"/>
</dbReference>
<proteinExistence type="inferred from homology"/>
<dbReference type="InterPro" id="IPR050683">
    <property type="entry name" value="Bact_Polysacc_Export_ATP-bd"/>
</dbReference>
<keyword evidence="4" id="KW-0067">ATP-binding</keyword>
<feature type="domain" description="ABC transporter" evidence="5">
    <location>
        <begin position="41"/>
        <end position="266"/>
    </location>
</feature>
<dbReference type="AlphaFoldDB" id="B8HRA6"/>
<dbReference type="InterPro" id="IPR015860">
    <property type="entry name" value="ABC_transpr_TagH-like"/>
</dbReference>
<dbReference type="PANTHER" id="PTHR46743">
    <property type="entry name" value="TEICHOIC ACIDS EXPORT ATP-BINDING PROTEIN TAGH"/>
    <property type="match status" value="1"/>
</dbReference>
<accession>B8HRA6</accession>
<sequence length="420" mass="46722">MGDTVIRAENVGKKYIISHQYAGEYATLRDRLADGARAIARQLRNVGKLHAPTIEREEFWALQNVSFEIKQGERVGIIGRNGAGKSTLLKILSQITEPTTGEILIRGRVASLLEVGTGFHLELTGRENIFLNGAILGMSRAEIKKKFDEIVAFAEVEQFLDTPVKRYSSGMYVRLAFAVAAHLEPEILLIDEVLAVGDVQFQKKCIGKMGEISTQGRTIIFVSHNMSVLQTLCQRGILLSDKTIKIDANVSNAVQQYLHTLEQATAQSLLERQDRSGKGETRLSQIQLFVHEAIATTTLITGQTAKFVFRVSRVIPNLACVFTIYNQFGQAVTNFDSKLQSPEDTFESTTKGVLICATEELLLVPDRYRINVAILGNGELQDHIEAALIFDVEAGRVRDRPLPEDSNYGNIIHPHRWTIC</sequence>
<dbReference type="InterPro" id="IPR027417">
    <property type="entry name" value="P-loop_NTPase"/>
</dbReference>
<dbReference type="SUPFAM" id="SSF52540">
    <property type="entry name" value="P-loop containing nucleoside triphosphate hydrolases"/>
    <property type="match status" value="1"/>
</dbReference>
<dbReference type="InterPro" id="IPR003439">
    <property type="entry name" value="ABC_transporter-like_ATP-bd"/>
</dbReference>
<gene>
    <name evidence="6" type="ordered locus">Cyan7425_1725</name>
</gene>
<dbReference type="OrthoDB" id="9778870at2"/>
<dbReference type="Pfam" id="PF14524">
    <property type="entry name" value="Wzt_C"/>
    <property type="match status" value="1"/>
</dbReference>
<evidence type="ECO:0000313" key="6">
    <source>
        <dbReference type="EMBL" id="ACL44094.1"/>
    </source>
</evidence>
<dbReference type="PANTHER" id="PTHR46743:SF2">
    <property type="entry name" value="TEICHOIC ACIDS EXPORT ATP-BINDING PROTEIN TAGH"/>
    <property type="match status" value="1"/>
</dbReference>
<name>B8HRA6_CYAP4</name>
<dbReference type="Gene3D" id="3.40.50.300">
    <property type="entry name" value="P-loop containing nucleotide triphosphate hydrolases"/>
    <property type="match status" value="1"/>
</dbReference>
<evidence type="ECO:0000256" key="4">
    <source>
        <dbReference type="ARBA" id="ARBA00022840"/>
    </source>
</evidence>
<dbReference type="GO" id="GO:0016887">
    <property type="term" value="F:ATP hydrolysis activity"/>
    <property type="evidence" value="ECO:0007669"/>
    <property type="project" value="InterPro"/>
</dbReference>
<protein>
    <submittedName>
        <fullName evidence="6">ABC transporter related</fullName>
    </submittedName>
</protein>
<dbReference type="InterPro" id="IPR029439">
    <property type="entry name" value="Wzt_C"/>
</dbReference>
<evidence type="ECO:0000256" key="2">
    <source>
        <dbReference type="ARBA" id="ARBA00022448"/>
    </source>
</evidence>
<comment type="similarity">
    <text evidence="1">Belongs to the ABC transporter superfamily.</text>
</comment>
<dbReference type="CDD" id="cd10147">
    <property type="entry name" value="Wzt_C-like"/>
    <property type="match status" value="1"/>
</dbReference>
<evidence type="ECO:0000259" key="5">
    <source>
        <dbReference type="PROSITE" id="PS50893"/>
    </source>
</evidence>
<dbReference type="CDD" id="cd03220">
    <property type="entry name" value="ABC_KpsT_Wzt"/>
    <property type="match status" value="1"/>
</dbReference>
<evidence type="ECO:0000256" key="1">
    <source>
        <dbReference type="ARBA" id="ARBA00005417"/>
    </source>
</evidence>
<organism evidence="6">
    <name type="scientific">Cyanothece sp. (strain PCC 7425 / ATCC 29141)</name>
    <dbReference type="NCBI Taxonomy" id="395961"/>
    <lineage>
        <taxon>Bacteria</taxon>
        <taxon>Bacillati</taxon>
        <taxon>Cyanobacteriota</taxon>
        <taxon>Cyanophyceae</taxon>
        <taxon>Gomontiellales</taxon>
        <taxon>Cyanothecaceae</taxon>
        <taxon>Cyanothece</taxon>
    </lineage>
</organism>
<dbReference type="EMBL" id="CP001344">
    <property type="protein sequence ID" value="ACL44094.1"/>
    <property type="molecule type" value="Genomic_DNA"/>
</dbReference>
<dbReference type="GO" id="GO:0016020">
    <property type="term" value="C:membrane"/>
    <property type="evidence" value="ECO:0007669"/>
    <property type="project" value="InterPro"/>
</dbReference>
<dbReference type="Gene3D" id="2.70.50.60">
    <property type="entry name" value="abc- transporter (atp binding component) like domain"/>
    <property type="match status" value="1"/>
</dbReference>
<dbReference type="HOGENOM" id="CLU_000604_101_4_3"/>
<keyword evidence="3" id="KW-0547">Nucleotide-binding</keyword>
<dbReference type="STRING" id="395961.Cyan7425_1725"/>
<dbReference type="InterPro" id="IPR003593">
    <property type="entry name" value="AAA+_ATPase"/>
</dbReference>
<dbReference type="PROSITE" id="PS50893">
    <property type="entry name" value="ABC_TRANSPORTER_2"/>
    <property type="match status" value="1"/>
</dbReference>
<dbReference type="GO" id="GO:0005524">
    <property type="term" value="F:ATP binding"/>
    <property type="evidence" value="ECO:0007669"/>
    <property type="project" value="UniProtKB-KW"/>
</dbReference>
<dbReference type="SMART" id="SM00382">
    <property type="entry name" value="AAA"/>
    <property type="match status" value="1"/>
</dbReference>
<evidence type="ECO:0000256" key="3">
    <source>
        <dbReference type="ARBA" id="ARBA00022741"/>
    </source>
</evidence>
<keyword evidence="2" id="KW-0813">Transport</keyword>
<dbReference type="KEGG" id="cyn:Cyan7425_1725"/>